<dbReference type="PANTHER" id="PTHR14330:SF2">
    <property type="entry name" value="A-KINASE-INTERACTING PROTEIN 1"/>
    <property type="match status" value="1"/>
</dbReference>
<gene>
    <name evidence="2" type="ORF">PLEPLA_LOCUS4354</name>
</gene>
<accession>A0A9N7TRV1</accession>
<comment type="caution">
    <text evidence="2">The sequence shown here is derived from an EMBL/GenBank/DDBJ whole genome shotgun (WGS) entry which is preliminary data.</text>
</comment>
<protein>
    <recommendedName>
        <fullName evidence="4">A-kinase interacting protein 1</fullName>
    </recommendedName>
</protein>
<dbReference type="GO" id="GO:1901222">
    <property type="term" value="P:regulation of non-canonical NF-kappaB signal transduction"/>
    <property type="evidence" value="ECO:0007669"/>
    <property type="project" value="InterPro"/>
</dbReference>
<dbReference type="AlphaFoldDB" id="A0A9N7TRV1"/>
<dbReference type="GO" id="GO:0005654">
    <property type="term" value="C:nucleoplasm"/>
    <property type="evidence" value="ECO:0007669"/>
    <property type="project" value="TreeGrafter"/>
</dbReference>
<feature type="compositionally biased region" description="Polar residues" evidence="1">
    <location>
        <begin position="31"/>
        <end position="43"/>
    </location>
</feature>
<dbReference type="EMBL" id="CADEAL010000216">
    <property type="protein sequence ID" value="CAB1416563.1"/>
    <property type="molecule type" value="Genomic_DNA"/>
</dbReference>
<name>A0A9N7TRV1_PLEPL</name>
<evidence type="ECO:0000256" key="1">
    <source>
        <dbReference type="SAM" id="MobiDB-lite"/>
    </source>
</evidence>
<feature type="region of interest" description="Disordered" evidence="1">
    <location>
        <begin position="28"/>
        <end position="48"/>
    </location>
</feature>
<evidence type="ECO:0000313" key="3">
    <source>
        <dbReference type="Proteomes" id="UP001153269"/>
    </source>
</evidence>
<organism evidence="2 3">
    <name type="scientific">Pleuronectes platessa</name>
    <name type="common">European plaice</name>
    <dbReference type="NCBI Taxonomy" id="8262"/>
    <lineage>
        <taxon>Eukaryota</taxon>
        <taxon>Metazoa</taxon>
        <taxon>Chordata</taxon>
        <taxon>Craniata</taxon>
        <taxon>Vertebrata</taxon>
        <taxon>Euteleostomi</taxon>
        <taxon>Actinopterygii</taxon>
        <taxon>Neopterygii</taxon>
        <taxon>Teleostei</taxon>
        <taxon>Neoteleostei</taxon>
        <taxon>Acanthomorphata</taxon>
        <taxon>Carangaria</taxon>
        <taxon>Pleuronectiformes</taxon>
        <taxon>Pleuronectoidei</taxon>
        <taxon>Pleuronectidae</taxon>
        <taxon>Pleuronectes</taxon>
    </lineage>
</organism>
<sequence length="167" mass="18361">MTSHAWLESSLQRSASLGLEVLKRASRRSVDWTSTGPSQTPTTIEEDTQIPVKRCHTEPNDAFATLAELMVQTTNQCKRFYESGCCTDPTDKERKHVSRFHTRPAAGKTTAALPNRKHGDVSGTGEDYHIEVAPGTYAITASIPESQQQTQLVSVRAGESINLTFNV</sequence>
<evidence type="ECO:0000313" key="2">
    <source>
        <dbReference type="EMBL" id="CAB1416563.1"/>
    </source>
</evidence>
<keyword evidence="3" id="KW-1185">Reference proteome</keyword>
<dbReference type="InterPro" id="IPR033214">
    <property type="entry name" value="AKIP1"/>
</dbReference>
<dbReference type="Proteomes" id="UP001153269">
    <property type="component" value="Unassembled WGS sequence"/>
</dbReference>
<evidence type="ECO:0008006" key="4">
    <source>
        <dbReference type="Google" id="ProtNLM"/>
    </source>
</evidence>
<proteinExistence type="predicted"/>
<dbReference type="PANTHER" id="PTHR14330">
    <property type="entry name" value="A-KINASE-INTERACTING PROTEIN 1"/>
    <property type="match status" value="1"/>
</dbReference>
<reference evidence="2" key="1">
    <citation type="submission" date="2020-03" db="EMBL/GenBank/DDBJ databases">
        <authorList>
            <person name="Weist P."/>
        </authorList>
    </citation>
    <scope>NUCLEOTIDE SEQUENCE</scope>
</reference>
<dbReference type="Gene3D" id="2.60.40.1120">
    <property type="entry name" value="Carboxypeptidase-like, regulatory domain"/>
    <property type="match status" value="1"/>
</dbReference>